<gene>
    <name evidence="3" type="ORF">PLBR_LOCUS3718</name>
</gene>
<evidence type="ECO:0000256" key="2">
    <source>
        <dbReference type="SAM" id="SignalP"/>
    </source>
</evidence>
<keyword evidence="1" id="KW-0472">Membrane</keyword>
<keyword evidence="2" id="KW-0732">Signal</keyword>
<evidence type="ECO:0000313" key="3">
    <source>
        <dbReference type="EMBL" id="SPQ96503.1"/>
    </source>
</evidence>
<name>A0A3P3Y8K5_PLABS</name>
<evidence type="ECO:0008006" key="5">
    <source>
        <dbReference type="Google" id="ProtNLM"/>
    </source>
</evidence>
<proteinExistence type="predicted"/>
<evidence type="ECO:0000256" key="1">
    <source>
        <dbReference type="SAM" id="Phobius"/>
    </source>
</evidence>
<geneLocation type="mitochondrion" evidence="3"/>
<feature type="transmembrane region" description="Helical" evidence="1">
    <location>
        <begin position="248"/>
        <end position="266"/>
    </location>
</feature>
<dbReference type="AlphaFoldDB" id="A0A3P3Y8K5"/>
<feature type="chain" id="PRO_5017968921" description="Peptidase S54 rhomboid domain-containing protein" evidence="2">
    <location>
        <begin position="21"/>
        <end position="306"/>
    </location>
</feature>
<dbReference type="Proteomes" id="UP000290189">
    <property type="component" value="Unassembled WGS sequence"/>
</dbReference>
<keyword evidence="1" id="KW-0812">Transmembrane</keyword>
<sequence length="306" mass="32019">MTSLRSAALLWAALLTVCAATKEAGSLQGGTSSPSNAGCVTCGTATPARHRLPPVLNRGRTSHGNADGAVTYRTLLASRLYAVAGETIPLAKVYLESTWWAAFNNGVLQSPVAALLLLLVANAYLSTYVAREFVFTAMLGTTARAPYQVARTASQSILAGFAASLTAQLVVWAAVIPHLMQNGRCRYMPIIHDVASIVGALLGGIASSFVAGTDLETGATCAVVYALLMLLVREMWEKDLREGHSNHVVAYAGPALAGTVALLASTSNVERSFRACAEVFLLNMFGAGPFSAAVQNVVPVPVPEIL</sequence>
<reference evidence="3 4" key="1">
    <citation type="submission" date="2018-03" db="EMBL/GenBank/DDBJ databases">
        <authorList>
            <person name="Fogelqvist J."/>
        </authorList>
    </citation>
    <scope>NUCLEOTIDE SEQUENCE [LARGE SCALE GENOMIC DNA]</scope>
</reference>
<feature type="transmembrane region" description="Helical" evidence="1">
    <location>
        <begin position="217"/>
        <end position="236"/>
    </location>
</feature>
<feature type="signal peptide" evidence="2">
    <location>
        <begin position="1"/>
        <end position="20"/>
    </location>
</feature>
<dbReference type="EMBL" id="OVEO01000006">
    <property type="protein sequence ID" value="SPQ96503.1"/>
    <property type="molecule type" value="Genomic_DNA"/>
</dbReference>
<protein>
    <recommendedName>
        <fullName evidence="5">Peptidase S54 rhomboid domain-containing protein</fullName>
    </recommendedName>
</protein>
<feature type="transmembrane region" description="Helical" evidence="1">
    <location>
        <begin position="191"/>
        <end position="211"/>
    </location>
</feature>
<keyword evidence="3" id="KW-0496">Mitochondrion</keyword>
<organism evidence="3 4">
    <name type="scientific">Plasmodiophora brassicae</name>
    <name type="common">Clubroot disease agent</name>
    <dbReference type="NCBI Taxonomy" id="37360"/>
    <lineage>
        <taxon>Eukaryota</taxon>
        <taxon>Sar</taxon>
        <taxon>Rhizaria</taxon>
        <taxon>Endomyxa</taxon>
        <taxon>Phytomyxea</taxon>
        <taxon>Plasmodiophorida</taxon>
        <taxon>Plasmodiophoridae</taxon>
        <taxon>Plasmodiophora</taxon>
    </lineage>
</organism>
<keyword evidence="1" id="KW-1133">Transmembrane helix</keyword>
<evidence type="ECO:0000313" key="4">
    <source>
        <dbReference type="Proteomes" id="UP000290189"/>
    </source>
</evidence>
<accession>A0A3P3Y8K5</accession>
<feature type="transmembrane region" description="Helical" evidence="1">
    <location>
        <begin position="157"/>
        <end position="179"/>
    </location>
</feature>